<feature type="region of interest" description="Disordered" evidence="1">
    <location>
        <begin position="103"/>
        <end position="228"/>
    </location>
</feature>
<dbReference type="OrthoDB" id="544290at2759"/>
<dbReference type="EMBL" id="CM008973">
    <property type="protein sequence ID" value="PNW74749.1"/>
    <property type="molecule type" value="Genomic_DNA"/>
</dbReference>
<name>A8IKV8_CHLRE</name>
<dbReference type="Gramene" id="PNW74749">
    <property type="protein sequence ID" value="PNW74749"/>
    <property type="gene ID" value="CHLRE_12g511750v5"/>
</dbReference>
<organism evidence="2 3">
    <name type="scientific">Chlamydomonas reinhardtii</name>
    <name type="common">Chlamydomonas smithii</name>
    <dbReference type="NCBI Taxonomy" id="3055"/>
    <lineage>
        <taxon>Eukaryota</taxon>
        <taxon>Viridiplantae</taxon>
        <taxon>Chlorophyta</taxon>
        <taxon>core chlorophytes</taxon>
        <taxon>Chlorophyceae</taxon>
        <taxon>CS clade</taxon>
        <taxon>Chlamydomonadales</taxon>
        <taxon>Chlamydomonadaceae</taxon>
        <taxon>Chlamydomonas</taxon>
    </lineage>
</organism>
<feature type="region of interest" description="Disordered" evidence="1">
    <location>
        <begin position="243"/>
        <end position="287"/>
    </location>
</feature>
<dbReference type="KEGG" id="cre:CHLRE_12g511750v5"/>
<proteinExistence type="evidence at protein level"/>
<protein>
    <submittedName>
        <fullName evidence="2">Uncharacterized protein</fullName>
    </submittedName>
</protein>
<evidence type="ECO:0007829" key="4">
    <source>
        <dbReference type="PDB" id="7SQC"/>
    </source>
</evidence>
<accession>A8IKV8</accession>
<feature type="compositionally biased region" description="Basic and acidic residues" evidence="1">
    <location>
        <begin position="254"/>
        <end position="272"/>
    </location>
</feature>
<feature type="region of interest" description="Disordered" evidence="1">
    <location>
        <begin position="40"/>
        <end position="90"/>
    </location>
</feature>
<reference evidence="2 3" key="1">
    <citation type="journal article" date="2007" name="Science">
        <title>The Chlamydomonas genome reveals the evolution of key animal and plant functions.</title>
        <authorList>
            <person name="Merchant S.S."/>
            <person name="Prochnik S.E."/>
            <person name="Vallon O."/>
            <person name="Harris E.H."/>
            <person name="Karpowicz S.J."/>
            <person name="Witman G.B."/>
            <person name="Terry A."/>
            <person name="Salamov A."/>
            <person name="Fritz-Laylin L.K."/>
            <person name="Marechal-Drouard L."/>
            <person name="Marshall W.F."/>
            <person name="Qu L.H."/>
            <person name="Nelson D.R."/>
            <person name="Sanderfoot A.A."/>
            <person name="Spalding M.H."/>
            <person name="Kapitonov V.V."/>
            <person name="Ren Q."/>
            <person name="Ferris P."/>
            <person name="Lindquist E."/>
            <person name="Shapiro H."/>
            <person name="Lucas S.M."/>
            <person name="Grimwood J."/>
            <person name="Schmutz J."/>
            <person name="Cardol P."/>
            <person name="Cerutti H."/>
            <person name="Chanfreau G."/>
            <person name="Chen C.L."/>
            <person name="Cognat V."/>
            <person name="Croft M.T."/>
            <person name="Dent R."/>
            <person name="Dutcher S."/>
            <person name="Fernandez E."/>
            <person name="Fukuzawa H."/>
            <person name="Gonzalez-Ballester D."/>
            <person name="Gonzalez-Halphen D."/>
            <person name="Hallmann A."/>
            <person name="Hanikenne M."/>
            <person name="Hippler M."/>
            <person name="Inwood W."/>
            <person name="Jabbari K."/>
            <person name="Kalanon M."/>
            <person name="Kuras R."/>
            <person name="Lefebvre P.A."/>
            <person name="Lemaire S.D."/>
            <person name="Lobanov A.V."/>
            <person name="Lohr M."/>
            <person name="Manuell A."/>
            <person name="Meier I."/>
            <person name="Mets L."/>
            <person name="Mittag M."/>
            <person name="Mittelmeier T."/>
            <person name="Moroney J.V."/>
            <person name="Moseley J."/>
            <person name="Napoli C."/>
            <person name="Nedelcu A.M."/>
            <person name="Niyogi K."/>
            <person name="Novoselov S.V."/>
            <person name="Paulsen I.T."/>
            <person name="Pazour G."/>
            <person name="Purton S."/>
            <person name="Ral J.P."/>
            <person name="Riano-Pachon D.M."/>
            <person name="Riekhof W."/>
            <person name="Rymarquis L."/>
            <person name="Schroda M."/>
            <person name="Stern D."/>
            <person name="Umen J."/>
            <person name="Willows R."/>
            <person name="Wilson N."/>
            <person name="Zimmer S.L."/>
            <person name="Allmer J."/>
            <person name="Balk J."/>
            <person name="Bisova K."/>
            <person name="Chen C.J."/>
            <person name="Elias M."/>
            <person name="Gendler K."/>
            <person name="Hauser C."/>
            <person name="Lamb M.R."/>
            <person name="Ledford H."/>
            <person name="Long J.C."/>
            <person name="Minagawa J."/>
            <person name="Page M.D."/>
            <person name="Pan J."/>
            <person name="Pootakham W."/>
            <person name="Roje S."/>
            <person name="Rose A."/>
            <person name="Stahlberg E."/>
            <person name="Terauchi A.M."/>
            <person name="Yang P."/>
            <person name="Ball S."/>
            <person name="Bowler C."/>
            <person name="Dieckmann C.L."/>
            <person name="Gladyshev V.N."/>
            <person name="Green P."/>
            <person name="Jorgensen R."/>
            <person name="Mayfield S."/>
            <person name="Mueller-Roeber B."/>
            <person name="Rajamani S."/>
            <person name="Sayre R.T."/>
            <person name="Brokstein P."/>
            <person name="Dubchak I."/>
            <person name="Goodstein D."/>
            <person name="Hornick L."/>
            <person name="Huang Y.W."/>
            <person name="Jhaveri J."/>
            <person name="Luo Y."/>
            <person name="Martinez D."/>
            <person name="Ngau W.C."/>
            <person name="Otillar B."/>
            <person name="Poliakov A."/>
            <person name="Porter A."/>
            <person name="Szajkowski L."/>
            <person name="Werner G."/>
            <person name="Zhou K."/>
            <person name="Grigoriev I.V."/>
            <person name="Rokhsar D.S."/>
            <person name="Grossman A.R."/>
        </authorList>
    </citation>
    <scope>NUCLEOTIDE SEQUENCE [LARGE SCALE GENOMIC DNA]</scope>
    <source>
        <strain evidence="3">CC-503</strain>
    </source>
</reference>
<feature type="compositionally biased region" description="Basic and acidic residues" evidence="1">
    <location>
        <begin position="148"/>
        <end position="158"/>
    </location>
</feature>
<feature type="compositionally biased region" description="Pro residues" evidence="1">
    <location>
        <begin position="135"/>
        <end position="147"/>
    </location>
</feature>
<feature type="compositionally biased region" description="Polar residues" evidence="1">
    <location>
        <begin position="51"/>
        <end position="65"/>
    </location>
</feature>
<dbReference type="AlphaFoldDB" id="A8IKV8"/>
<dbReference type="HOGENOM" id="CLU_970959_0_0_1"/>
<gene>
    <name evidence="2" type="ORF">CHLRE_12g511750v5</name>
</gene>
<dbReference type="OMA" id="ACVGREL"/>
<dbReference type="EMDB" id="EMD-25381"/>
<evidence type="ECO:0000256" key="1">
    <source>
        <dbReference type="SAM" id="MobiDB-lite"/>
    </source>
</evidence>
<dbReference type="InParanoid" id="A8IKV8"/>
<dbReference type="PDB" id="7SQC">
    <property type="method" value="EM"/>
    <property type="resolution" value="3.80 A"/>
    <property type="chains" value="8A/8B/8C/8D=1-287"/>
</dbReference>
<keyword evidence="3" id="KW-1185">Reference proteome</keyword>
<dbReference type="Proteomes" id="UP000006906">
    <property type="component" value="Chromosome 12"/>
</dbReference>
<evidence type="ECO:0000313" key="3">
    <source>
        <dbReference type="Proteomes" id="UP000006906"/>
    </source>
</evidence>
<dbReference type="PaxDb" id="3055-EDP05516"/>
<feature type="compositionally biased region" description="Basic and acidic residues" evidence="1">
    <location>
        <begin position="121"/>
        <end position="131"/>
    </location>
</feature>
<reference evidence="4" key="2">
    <citation type="journal article" date="2022" name="Nat. Struct. Mol. Biol.">
        <title>Ciliary central apparatus structure reveals mechanisms of microtubule patterning.</title>
        <authorList>
            <person name="Gui M."/>
            <person name="Wang X."/>
            <person name="Dutcher S.K."/>
            <person name="Brown A."/>
            <person name="Zhang R."/>
        </authorList>
    </citation>
    <scope>STRUCTURE BY ELECTRON MICROSCOPY (3.80 ANGSTROMS)</scope>
</reference>
<sequence>MSGVRACLQPNEGPACPIGQTYGEVGGSSPNFRGNFCDAGRKHVSGPASELATQGFSRWEQSSGNRDPPLRRHAEQPASTSYAEPSVMGGHASYYGRRAVGEGEDGTAYRRTMKAVPQPVRQDRPEGKKAIPEPYGAPPAHPRGTRPPPDDVRFREAESAPEPNLPRLGRPDGISGLRESGDQQYQFESSLGRKIRVGQDSYRGAGRAGDRSLVYGAPARTEDDPTYFRSMKDSPTFTRFCNSLPAKPAVSPHQRREEGMRRAAEEERRREAALVSTLDIQGVPDDD</sequence>
<evidence type="ECO:0000313" key="2">
    <source>
        <dbReference type="EMBL" id="PNW74749.1"/>
    </source>
</evidence>
<dbReference type="RefSeq" id="XP_001691070.1">
    <property type="nucleotide sequence ID" value="XM_001691018.2"/>
</dbReference>
<dbReference type="STRING" id="3055.A8IKV8"/>
<dbReference type="GeneID" id="5716594"/>
<keyword evidence="4" id="KW-0002">3D-structure</keyword>